<evidence type="ECO:0008006" key="3">
    <source>
        <dbReference type="Google" id="ProtNLM"/>
    </source>
</evidence>
<proteinExistence type="predicted"/>
<dbReference type="EMBL" id="FUEG01000028">
    <property type="protein sequence ID" value="SJL15423.1"/>
    <property type="molecule type" value="Genomic_DNA"/>
</dbReference>
<dbReference type="SUPFAM" id="SSF53098">
    <property type="entry name" value="Ribonuclease H-like"/>
    <property type="match status" value="1"/>
</dbReference>
<dbReference type="InterPro" id="IPR012337">
    <property type="entry name" value="RNaseH-like_sf"/>
</dbReference>
<organism evidence="1 2">
    <name type="scientific">Armillaria ostoyae</name>
    <name type="common">Armillaria root rot fungus</name>
    <dbReference type="NCBI Taxonomy" id="47428"/>
    <lineage>
        <taxon>Eukaryota</taxon>
        <taxon>Fungi</taxon>
        <taxon>Dikarya</taxon>
        <taxon>Basidiomycota</taxon>
        <taxon>Agaricomycotina</taxon>
        <taxon>Agaricomycetes</taxon>
        <taxon>Agaricomycetidae</taxon>
        <taxon>Agaricales</taxon>
        <taxon>Marasmiineae</taxon>
        <taxon>Physalacriaceae</taxon>
        <taxon>Armillaria</taxon>
    </lineage>
</organism>
<accession>A0A284S328</accession>
<gene>
    <name evidence="1" type="ORF">ARMOST_18920</name>
</gene>
<dbReference type="Proteomes" id="UP000219338">
    <property type="component" value="Unassembled WGS sequence"/>
</dbReference>
<dbReference type="AlphaFoldDB" id="A0A284S328"/>
<keyword evidence="2" id="KW-1185">Reference proteome</keyword>
<evidence type="ECO:0000313" key="1">
    <source>
        <dbReference type="EMBL" id="SJL15423.1"/>
    </source>
</evidence>
<protein>
    <recommendedName>
        <fullName evidence="3">HAT C-terminal dimerisation domain-containing protein</fullName>
    </recommendedName>
</protein>
<dbReference type="OrthoDB" id="3243659at2759"/>
<name>A0A284S328_ARMOS</name>
<reference evidence="2" key="1">
    <citation type="journal article" date="2017" name="Nat. Ecol. Evol.">
        <title>Genome expansion and lineage-specific genetic innovations in the forest pathogenic fungi Armillaria.</title>
        <authorList>
            <person name="Sipos G."/>
            <person name="Prasanna A.N."/>
            <person name="Walter M.C."/>
            <person name="O'Connor E."/>
            <person name="Balint B."/>
            <person name="Krizsan K."/>
            <person name="Kiss B."/>
            <person name="Hess J."/>
            <person name="Varga T."/>
            <person name="Slot J."/>
            <person name="Riley R."/>
            <person name="Boka B."/>
            <person name="Rigling D."/>
            <person name="Barry K."/>
            <person name="Lee J."/>
            <person name="Mihaltcheva S."/>
            <person name="LaButti K."/>
            <person name="Lipzen A."/>
            <person name="Waldron R."/>
            <person name="Moloney N.M."/>
            <person name="Sperisen C."/>
            <person name="Kredics L."/>
            <person name="Vagvoelgyi C."/>
            <person name="Patrignani A."/>
            <person name="Fitzpatrick D."/>
            <person name="Nagy I."/>
            <person name="Doyle S."/>
            <person name="Anderson J.B."/>
            <person name="Grigoriev I.V."/>
            <person name="Gueldener U."/>
            <person name="Muensterkoetter M."/>
            <person name="Nagy L.G."/>
        </authorList>
    </citation>
    <scope>NUCLEOTIDE SEQUENCE [LARGE SCALE GENOMIC DNA]</scope>
    <source>
        <strain evidence="2">C18/9</strain>
    </source>
</reference>
<evidence type="ECO:0000313" key="2">
    <source>
        <dbReference type="Proteomes" id="UP000219338"/>
    </source>
</evidence>
<sequence length="204" mass="23283">MGDSQLFDDAQQEFSAEGYPSLHLVLPALERLYKRLTVPEYAPFAAAIQGSLAAIEQHYSRTEFSDAYIICTVLDPTQKMTWFDREWDEPAREKAWTLVRNKQANFDEYINGTDELGEDKSIVAWWGLNSQRLPVWAAISRDYLPIMASSVSSDVVEALQLLKYALRNDDQYFRDHCSMLTEDALEDAQALEDEAMKEVDVAEA</sequence>